<keyword evidence="1" id="KW-1185">Reference proteome</keyword>
<dbReference type="Proteomes" id="UP000095280">
    <property type="component" value="Unplaced"/>
</dbReference>
<dbReference type="SUPFAM" id="SSF56436">
    <property type="entry name" value="C-type lectin-like"/>
    <property type="match status" value="1"/>
</dbReference>
<organism evidence="1 2">
    <name type="scientific">Macrostomum lignano</name>
    <dbReference type="NCBI Taxonomy" id="282301"/>
    <lineage>
        <taxon>Eukaryota</taxon>
        <taxon>Metazoa</taxon>
        <taxon>Spiralia</taxon>
        <taxon>Lophotrochozoa</taxon>
        <taxon>Platyhelminthes</taxon>
        <taxon>Rhabditophora</taxon>
        <taxon>Macrostomorpha</taxon>
        <taxon>Macrostomida</taxon>
        <taxon>Macrostomidae</taxon>
        <taxon>Macrostomum</taxon>
    </lineage>
</organism>
<proteinExistence type="predicted"/>
<reference evidence="2" key="1">
    <citation type="submission" date="2016-11" db="UniProtKB">
        <authorList>
            <consortium name="WormBaseParasite"/>
        </authorList>
    </citation>
    <scope>IDENTIFICATION</scope>
</reference>
<evidence type="ECO:0000313" key="2">
    <source>
        <dbReference type="WBParaSite" id="maker-uti_cns_0047891-snap-gene-0.18-mRNA-1"/>
    </source>
</evidence>
<accession>A0A1I8JHH6</accession>
<dbReference type="Gene3D" id="3.10.100.10">
    <property type="entry name" value="Mannose-Binding Protein A, subunit A"/>
    <property type="match status" value="1"/>
</dbReference>
<protein>
    <submittedName>
        <fullName evidence="2">WSC domain-containing protein</fullName>
    </submittedName>
</protein>
<evidence type="ECO:0000313" key="1">
    <source>
        <dbReference type="Proteomes" id="UP000095280"/>
    </source>
</evidence>
<dbReference type="InterPro" id="IPR016186">
    <property type="entry name" value="C-type_lectin-like/link_sf"/>
</dbReference>
<sequence length="1021" mass="114202">DFTLHSAYNVTCKKGIGYLFSGANEANRLNLQCNFLGWKATFFIEGDGRPTSWQSSVQLNWTALLTIPACYAFNCPSPEFTGSAPTRKTDKAGADPAAYTSYGSNVTFTCPTPYGHKFADHADEADAVSLECTFSGWNVVYSIQSEGRVPKTFASSLLPRPNRPEIGPCDAVLCHNPIDWDPETQTMSLMTAGVNASNNLSVDTVLEVVCTNQSLEFYRFNDNNPPNKAVITCLPSSNWQVYLFAVGPGFNLRFNGPWWFVDSTIVLNPCRERICWSSYSRPGTQSALISAPPSSNRYEVVQDWSVEFKCLSGYRGVKFQLTVKNTCSVGLDYRKKLVKSWNKNKEFDDGSNICKYQNYYRGCFTMAEIDARLNGGDQILLPTSENTVDSCRGECYTRNYTLAAKNSTSCLCMLPNTTDVIANTNDNATEILPFVLATATREEKNFNCMTQCSDGEYCGGNNSFYSVFDSFDGCYRMAKIDVEKVVDNITMGLISSTACKAHCKMFPLAAYAVLRINQCTCLNGVLDTAMVAIPGPTTCNVSCPTTEDTCGGTADYYNVYALSTYLEKPKTCYEYNAKKNIFQPGKYLVYGNINETGTPDKPTAVYCYMIDGTACPAGWIGYQGSCYLLNFRPEELRSWNDSVEYCASQNAVLWAPDDLDYFFLYSKFLKKKGFFGREWNIGLHSWKSIVPLMLDGNIAPANYENIYNKSSARQLDDRSCFIYDVEFKKQLNHYKEKVDVGVIYIRINCSGNEKRRSICVKRKNFPGCHKYSLALKAQIYQRGSSFLMQTQTLQECHQVCSHLGLAAGIVEGQNCTCLDSDELMESFQLVTSEAEIRSQCMVKCHPDSYQFCAGTQLGDFSYAYVILIKAWSLAARIENQLPVLFGEAITSVYDMLLNSGKSFGKDNDNGDNRMYGARSPLVLLPWQPLNLPDRMFLHNRSDINMNYFNVLWRQMNTDKGNITELVNVTFENNDGTSCWLLFHGTGKSCYDFFSPSTLLNTSNGTLDTGLFNVAQKSSSPL</sequence>
<name>A0A1I8JHH6_9PLAT</name>
<dbReference type="AlphaFoldDB" id="A0A1I8JHH6"/>
<dbReference type="InterPro" id="IPR016187">
    <property type="entry name" value="CTDL_fold"/>
</dbReference>
<dbReference type="WBParaSite" id="maker-uti_cns_0047891-snap-gene-0.18-mRNA-1">
    <property type="protein sequence ID" value="maker-uti_cns_0047891-snap-gene-0.18-mRNA-1"/>
    <property type="gene ID" value="maker-uti_cns_0047891-snap-gene-0.18"/>
</dbReference>